<dbReference type="GO" id="GO:0055085">
    <property type="term" value="P:transmembrane transport"/>
    <property type="evidence" value="ECO:0007669"/>
    <property type="project" value="InterPro"/>
</dbReference>
<name>A0A645D5R9_9ZZZZ</name>
<comment type="similarity">
    <text evidence="1">Belongs to the bacterial solute-binding protein 7 family.</text>
</comment>
<dbReference type="NCBIfam" id="NF037995">
    <property type="entry name" value="TRAP_S1"/>
    <property type="match status" value="1"/>
</dbReference>
<evidence type="ECO:0000256" key="2">
    <source>
        <dbReference type="ARBA" id="ARBA00022448"/>
    </source>
</evidence>
<dbReference type="InterPro" id="IPR038404">
    <property type="entry name" value="TRAP_DctP_sf"/>
</dbReference>
<protein>
    <submittedName>
        <fullName evidence="4">Sialic acid-binding periplasmic protein SiaP</fullName>
    </submittedName>
</protein>
<comment type="caution">
    <text evidence="4">The sequence shown here is derived from an EMBL/GenBank/DDBJ whole genome shotgun (WGS) entry which is preliminary data.</text>
</comment>
<evidence type="ECO:0000256" key="3">
    <source>
        <dbReference type="ARBA" id="ARBA00022729"/>
    </source>
</evidence>
<dbReference type="PANTHER" id="PTHR33376:SF7">
    <property type="entry name" value="C4-DICARBOXYLATE-BINDING PROTEIN DCTB"/>
    <property type="match status" value="1"/>
</dbReference>
<accession>A0A645D5R9</accession>
<gene>
    <name evidence="4" type="primary">siaP_12</name>
    <name evidence="4" type="ORF">SDC9_131052</name>
</gene>
<dbReference type="Pfam" id="PF03480">
    <property type="entry name" value="DctP"/>
    <property type="match status" value="1"/>
</dbReference>
<keyword evidence="3" id="KW-0732">Signal</keyword>
<evidence type="ECO:0000313" key="4">
    <source>
        <dbReference type="EMBL" id="MPM83982.1"/>
    </source>
</evidence>
<keyword evidence="2" id="KW-0813">Transport</keyword>
<evidence type="ECO:0000256" key="1">
    <source>
        <dbReference type="ARBA" id="ARBA00009023"/>
    </source>
</evidence>
<dbReference type="Gene3D" id="3.40.190.170">
    <property type="entry name" value="Bacterial extracellular solute-binding protein, family 7"/>
    <property type="match status" value="1"/>
</dbReference>
<organism evidence="4">
    <name type="scientific">bioreactor metagenome</name>
    <dbReference type="NCBI Taxonomy" id="1076179"/>
    <lineage>
        <taxon>unclassified sequences</taxon>
        <taxon>metagenomes</taxon>
        <taxon>ecological metagenomes</taxon>
    </lineage>
</organism>
<reference evidence="4" key="1">
    <citation type="submission" date="2019-08" db="EMBL/GenBank/DDBJ databases">
        <authorList>
            <person name="Kucharzyk K."/>
            <person name="Murdoch R.W."/>
            <person name="Higgins S."/>
            <person name="Loffler F."/>
        </authorList>
    </citation>
    <scope>NUCLEOTIDE SEQUENCE</scope>
</reference>
<proteinExistence type="inferred from homology"/>
<sequence>MSNTAVFYFIAPSAFADYVPVYKTICAPYLWESYEDVEKFMETDMMADMNAEANAAGIHGIVTNFVVGCRNTLANVPINTVDDFKGLKIRVPNNTIYADLFGAMGANYMAMAFSEVFSAMETGMIEAVEVTPGNAVPTKLWEALKTPHYSLTKHLLNVVGLFTGEEFWQSLPEPYRVIIQEELNTAALTANQEVGDQDASLIQEMVDAGVVLVEPDLTSFQEAFAPVGAQYFRFDEVVEAVRALD</sequence>
<dbReference type="InterPro" id="IPR018389">
    <property type="entry name" value="DctP_fam"/>
</dbReference>
<dbReference type="PANTHER" id="PTHR33376">
    <property type="match status" value="1"/>
</dbReference>
<dbReference type="AlphaFoldDB" id="A0A645D5R9"/>
<dbReference type="EMBL" id="VSSQ01032652">
    <property type="protein sequence ID" value="MPM83982.1"/>
    <property type="molecule type" value="Genomic_DNA"/>
</dbReference>